<dbReference type="RefSeq" id="WP_009204331.1">
    <property type="nucleotide sequence ID" value="NZ_BAABXM010000002.1"/>
</dbReference>
<reference evidence="1 2" key="1">
    <citation type="journal article" date="2016" name="Sci. Rep.">
        <title>Accelerated dysbiosis of gut microbiota during aggravation of DSS-induced colitis by a butyrate-producing bacterium.</title>
        <authorList>
            <person name="Zhang Q."/>
            <person name="Wu Y."/>
            <person name="Wang J."/>
            <person name="Wu G."/>
            <person name="Long W."/>
            <person name="Xue Z."/>
            <person name="Wang L."/>
            <person name="Zhang X."/>
            <person name="Pang X."/>
            <person name="Zhao Y."/>
            <person name="Zhao L."/>
            <person name="Zhang C."/>
        </authorList>
    </citation>
    <scope>NUCLEOTIDE SEQUENCE [LARGE SCALE GENOMIC DNA]</scope>
    <source>
        <strain evidence="1 2">BPB5</strain>
    </source>
</reference>
<dbReference type="InterPro" id="IPR024300">
    <property type="entry name" value="SipL_SPOCS_dom"/>
</dbReference>
<dbReference type="SMART" id="SM00257">
    <property type="entry name" value="LysM"/>
    <property type="match status" value="1"/>
</dbReference>
<dbReference type="InterPro" id="IPR036779">
    <property type="entry name" value="LysM_dom_sf"/>
</dbReference>
<dbReference type="Proteomes" id="UP000188159">
    <property type="component" value="Chromosome"/>
</dbReference>
<gene>
    <name evidence="1" type="ORF">DO83_06435</name>
</gene>
<sequence>MDFDKKEFYGIVAKAKKQMQITIDQDCNVADTKPDVEKMIQTRGIVKIQETEMMVDRVRIKGEFVFQGLYGTNDTSAYLESLEYSLPFEEYVHIEGVLPSDYVKVKYTIDDINTILINSRKISIRVLLTFSFQITEEMKEKGIIEIHEENVSVLKKDVQITDLIVNKKDIARLKEELVLPANKANIYQILWTQVDMENLQAKIGEHMIEIQGAMHIFVLYLGEDAQMPVQYARWEIPVDTQLECYECMPGMIGRIGMTLGGQQLEIRPDEDGEERIISLDVTIDCDIKIYEDHKISYIDDGYSMEETLIPEYHMFDFETLVGKNQAVMKADKRFRLEQESGKLLQVLSVKGSATVDDVEMTAQGLSVEGVWMADVLYLSTEDMTPVMSSSYMEPFTFFVETKNLTGNEDYQLDVRVDQMTAIPTEGEEIEIRASVLFDFIAFHRVRQRIMTDMKQGPLDYDKIREIPGIVGYIVKEGDTLWSIAKAYFTTVESIREQNEDISDIKPGDKLLIVKEMKIF</sequence>
<accession>A0A173YNI2</accession>
<dbReference type="Pfam" id="PF12673">
    <property type="entry name" value="SipL"/>
    <property type="match status" value="3"/>
</dbReference>
<dbReference type="EMBL" id="CP012098">
    <property type="protein sequence ID" value="AQP39270.1"/>
    <property type="molecule type" value="Genomic_DNA"/>
</dbReference>
<name>A0A173YNI2_ANAHA</name>
<proteinExistence type="predicted"/>
<dbReference type="Pfam" id="PF01476">
    <property type="entry name" value="LysM"/>
    <property type="match status" value="1"/>
</dbReference>
<protein>
    <submittedName>
        <fullName evidence="1">Peptidoglycan-binding protein LysM</fullName>
    </submittedName>
</protein>
<dbReference type="SUPFAM" id="SSF54106">
    <property type="entry name" value="LysM domain"/>
    <property type="match status" value="1"/>
</dbReference>
<organism evidence="1 2">
    <name type="scientific">Anaerostipes hadrus</name>
    <dbReference type="NCBI Taxonomy" id="649756"/>
    <lineage>
        <taxon>Bacteria</taxon>
        <taxon>Bacillati</taxon>
        <taxon>Bacillota</taxon>
        <taxon>Clostridia</taxon>
        <taxon>Lachnospirales</taxon>
        <taxon>Lachnospiraceae</taxon>
        <taxon>Anaerostipes</taxon>
    </lineage>
</organism>
<dbReference type="AlphaFoldDB" id="A0A173YNI2"/>
<evidence type="ECO:0000313" key="2">
    <source>
        <dbReference type="Proteomes" id="UP000188159"/>
    </source>
</evidence>
<evidence type="ECO:0000313" key="1">
    <source>
        <dbReference type="EMBL" id="AQP39270.1"/>
    </source>
</evidence>
<dbReference type="CDD" id="cd00118">
    <property type="entry name" value="LysM"/>
    <property type="match status" value="1"/>
</dbReference>
<dbReference type="Gene3D" id="3.10.350.10">
    <property type="entry name" value="LysM domain"/>
    <property type="match status" value="1"/>
</dbReference>
<dbReference type="PROSITE" id="PS51782">
    <property type="entry name" value="LYSM"/>
    <property type="match status" value="1"/>
</dbReference>
<dbReference type="InterPro" id="IPR018392">
    <property type="entry name" value="LysM"/>
</dbReference>